<dbReference type="Proteomes" id="UP001203607">
    <property type="component" value="Unassembled WGS sequence"/>
</dbReference>
<accession>A0ABT0PVN0</accession>
<evidence type="ECO:0000256" key="1">
    <source>
        <dbReference type="SAM" id="SignalP"/>
    </source>
</evidence>
<feature type="signal peptide" evidence="1">
    <location>
        <begin position="1"/>
        <end position="21"/>
    </location>
</feature>
<proteinExistence type="predicted"/>
<dbReference type="RefSeq" id="WP_249658628.1">
    <property type="nucleotide sequence ID" value="NZ_JAMFMA010000004.1"/>
</dbReference>
<comment type="caution">
    <text evidence="2">The sequence shown here is derived from an EMBL/GenBank/DDBJ whole genome shotgun (WGS) entry which is preliminary data.</text>
</comment>
<evidence type="ECO:0008006" key="4">
    <source>
        <dbReference type="Google" id="ProtNLM"/>
    </source>
</evidence>
<protein>
    <recommendedName>
        <fullName evidence="4">Lipoprotein</fullName>
    </recommendedName>
</protein>
<sequence>MKPTITLLLGMLLLVACSPMRNLQKVETRIPCLGSVGKTATTLLRKDFVKAGEPNLKNELEVALNEFDFSNAMLAKYTKYQETQGKGVSAQNDSIKVIPGKYFQLRISDLVGLKSQLNAVHNASLKEYLQDDSELALLTGISFRADEQTTLLLRTSRHFFLREEHGSLLLEAHKGQKYLEIPMDSLEVFDFETSQICWKQNRQSKLEVAAIILEGKKCPGATEKNPDKLDTTKSYLKL</sequence>
<feature type="chain" id="PRO_5046388137" description="Lipoprotein" evidence="1">
    <location>
        <begin position="22"/>
        <end position="238"/>
    </location>
</feature>
<keyword evidence="3" id="KW-1185">Reference proteome</keyword>
<gene>
    <name evidence="2" type="ORF">M3P19_15625</name>
</gene>
<keyword evidence="1" id="KW-0732">Signal</keyword>
<name>A0ABT0PVN0_9FLAO</name>
<dbReference type="PROSITE" id="PS51257">
    <property type="entry name" value="PROKAR_LIPOPROTEIN"/>
    <property type="match status" value="1"/>
</dbReference>
<organism evidence="2 3">
    <name type="scientific">Flagellimonas spongiicola</name>
    <dbReference type="NCBI Taxonomy" id="2942208"/>
    <lineage>
        <taxon>Bacteria</taxon>
        <taxon>Pseudomonadati</taxon>
        <taxon>Bacteroidota</taxon>
        <taxon>Flavobacteriia</taxon>
        <taxon>Flavobacteriales</taxon>
        <taxon>Flavobacteriaceae</taxon>
        <taxon>Flagellimonas</taxon>
    </lineage>
</organism>
<reference evidence="2 3" key="1">
    <citation type="submission" date="2022-05" db="EMBL/GenBank/DDBJ databases">
        <authorList>
            <person name="Park J.-S."/>
        </authorList>
    </citation>
    <scope>NUCLEOTIDE SEQUENCE [LARGE SCALE GENOMIC DNA]</scope>
    <source>
        <strain evidence="2 3">2012CJ35-5</strain>
    </source>
</reference>
<evidence type="ECO:0000313" key="3">
    <source>
        <dbReference type="Proteomes" id="UP001203607"/>
    </source>
</evidence>
<dbReference type="EMBL" id="JAMFMA010000004">
    <property type="protein sequence ID" value="MCL6275444.1"/>
    <property type="molecule type" value="Genomic_DNA"/>
</dbReference>
<evidence type="ECO:0000313" key="2">
    <source>
        <dbReference type="EMBL" id="MCL6275444.1"/>
    </source>
</evidence>